<dbReference type="EMBL" id="NUBY01000313">
    <property type="protein sequence ID" value="PEP87618.1"/>
    <property type="molecule type" value="Genomic_DNA"/>
</dbReference>
<dbReference type="Proteomes" id="UP000220841">
    <property type="component" value="Unassembled WGS sequence"/>
</dbReference>
<dbReference type="RefSeq" id="WP_098228214.1">
    <property type="nucleotide sequence ID" value="NZ_NUBY01000313.1"/>
</dbReference>
<proteinExistence type="predicted"/>
<evidence type="ECO:0008006" key="3">
    <source>
        <dbReference type="Google" id="ProtNLM"/>
    </source>
</evidence>
<protein>
    <recommendedName>
        <fullName evidence="3">Group-specific protein</fullName>
    </recommendedName>
</protein>
<dbReference type="AlphaFoldDB" id="A0A2A8H4F6"/>
<organism evidence="1 2">
    <name type="scientific">Bacillus toyonensis</name>
    <dbReference type="NCBI Taxonomy" id="155322"/>
    <lineage>
        <taxon>Bacteria</taxon>
        <taxon>Bacillati</taxon>
        <taxon>Bacillota</taxon>
        <taxon>Bacilli</taxon>
        <taxon>Bacillales</taxon>
        <taxon>Bacillaceae</taxon>
        <taxon>Bacillus</taxon>
        <taxon>Bacillus cereus group</taxon>
    </lineage>
</organism>
<name>A0A2A8H4F6_9BACI</name>
<evidence type="ECO:0000313" key="1">
    <source>
        <dbReference type="EMBL" id="PEP87618.1"/>
    </source>
</evidence>
<comment type="caution">
    <text evidence="1">The sequence shown here is derived from an EMBL/GenBank/DDBJ whole genome shotgun (WGS) entry which is preliminary data.</text>
</comment>
<evidence type="ECO:0000313" key="2">
    <source>
        <dbReference type="Proteomes" id="UP000220841"/>
    </source>
</evidence>
<sequence>MWKEGTFKLIAINEPIINEFVDVFKNLYTNGGVIVSCFEVNNHQVFQELPWWDPDKYNTYIKNLLTSTDIINGIPKLNISRKIENNIELKYINSLILDGEFAIKIIKGGAYLKFKGSPQEAKRLGDEFCKCLFQDRFLDIHVFYSDNSWTKWFYDVHWDSTWIIFDGKENKLWLICMTDTD</sequence>
<accession>A0A2A8H4F6</accession>
<reference evidence="1 2" key="1">
    <citation type="submission" date="2017-09" db="EMBL/GenBank/DDBJ databases">
        <title>Large-scale bioinformatics analysis of Bacillus genomes uncovers conserved roles of natural products in bacterial physiology.</title>
        <authorList>
            <consortium name="Agbiome Team Llc"/>
            <person name="Bleich R.M."/>
            <person name="Grubbs K.J."/>
            <person name="Santa Maria K.C."/>
            <person name="Allen S.E."/>
            <person name="Farag S."/>
            <person name="Shank E.A."/>
            <person name="Bowers A."/>
        </authorList>
    </citation>
    <scope>NUCLEOTIDE SEQUENCE [LARGE SCALE GENOMIC DNA]</scope>
    <source>
        <strain evidence="1 2">AFS021349</strain>
    </source>
</reference>
<gene>
    <name evidence="1" type="ORF">CN585_29725</name>
</gene>